<evidence type="ECO:0000256" key="5">
    <source>
        <dbReference type="ARBA" id="ARBA00022840"/>
    </source>
</evidence>
<dbReference type="Proteomes" id="UP000663832">
    <property type="component" value="Unassembled WGS sequence"/>
</dbReference>
<dbReference type="EMBL" id="CAJNOI010000136">
    <property type="protein sequence ID" value="CAF1114344.1"/>
    <property type="molecule type" value="Genomic_DNA"/>
</dbReference>
<dbReference type="Gene3D" id="1.10.510.10">
    <property type="entry name" value="Transferase(Phosphotransferase) domain 1"/>
    <property type="match status" value="1"/>
</dbReference>
<dbReference type="SMART" id="SM00220">
    <property type="entry name" value="S_TKc"/>
    <property type="match status" value="1"/>
</dbReference>
<evidence type="ECO:0000313" key="9">
    <source>
        <dbReference type="Proteomes" id="UP000663832"/>
    </source>
</evidence>
<dbReference type="GO" id="GO:0004674">
    <property type="term" value="F:protein serine/threonine kinase activity"/>
    <property type="evidence" value="ECO:0007669"/>
    <property type="project" value="UniProtKB-KW"/>
</dbReference>
<proteinExistence type="predicted"/>
<dbReference type="GO" id="GO:0005524">
    <property type="term" value="F:ATP binding"/>
    <property type="evidence" value="ECO:0007669"/>
    <property type="project" value="UniProtKB-KW"/>
</dbReference>
<dbReference type="PROSITE" id="PS00108">
    <property type="entry name" value="PROTEIN_KINASE_ST"/>
    <property type="match status" value="1"/>
</dbReference>
<dbReference type="InterPro" id="IPR011009">
    <property type="entry name" value="Kinase-like_dom_sf"/>
</dbReference>
<keyword evidence="5" id="KW-0067">ATP-binding</keyword>
<keyword evidence="4" id="KW-0418">Kinase</keyword>
<dbReference type="AlphaFoldDB" id="A0A814Q4H5"/>
<feature type="domain" description="Protein kinase" evidence="6">
    <location>
        <begin position="717"/>
        <end position="956"/>
    </location>
</feature>
<dbReference type="OrthoDB" id="10069530at2759"/>
<dbReference type="Proteomes" id="UP000663877">
    <property type="component" value="Unassembled WGS sequence"/>
</dbReference>
<evidence type="ECO:0000256" key="3">
    <source>
        <dbReference type="ARBA" id="ARBA00022741"/>
    </source>
</evidence>
<evidence type="ECO:0000313" key="8">
    <source>
        <dbReference type="EMBL" id="CAF1296511.1"/>
    </source>
</evidence>
<keyword evidence="1" id="KW-0723">Serine/threonine-protein kinase</keyword>
<dbReference type="InterPro" id="IPR045063">
    <property type="entry name" value="Dynamin_N"/>
</dbReference>
<reference evidence="7" key="1">
    <citation type="submission" date="2021-02" db="EMBL/GenBank/DDBJ databases">
        <authorList>
            <person name="Nowell W R."/>
        </authorList>
    </citation>
    <scope>NUCLEOTIDE SEQUENCE</scope>
</reference>
<dbReference type="Pfam" id="PF00350">
    <property type="entry name" value="Dynamin_N"/>
    <property type="match status" value="1"/>
</dbReference>
<dbReference type="EMBL" id="CAJNOM010000262">
    <property type="protein sequence ID" value="CAF1296511.1"/>
    <property type="molecule type" value="Genomic_DNA"/>
</dbReference>
<accession>A0A814Q4H5</accession>
<dbReference type="PROSITE" id="PS50011">
    <property type="entry name" value="PROTEIN_KINASE_DOM"/>
    <property type="match status" value="1"/>
</dbReference>
<evidence type="ECO:0000256" key="1">
    <source>
        <dbReference type="ARBA" id="ARBA00022527"/>
    </source>
</evidence>
<dbReference type="SUPFAM" id="SSF52540">
    <property type="entry name" value="P-loop containing nucleoside triphosphate hydrolases"/>
    <property type="match status" value="1"/>
</dbReference>
<evidence type="ECO:0000313" key="10">
    <source>
        <dbReference type="Proteomes" id="UP000663877"/>
    </source>
</evidence>
<dbReference type="PANTHER" id="PTHR11584">
    <property type="entry name" value="SERINE/THREONINE PROTEIN KINASE"/>
    <property type="match status" value="1"/>
</dbReference>
<gene>
    <name evidence="7" type="ORF">BJG266_LOCUS22084</name>
    <name evidence="8" type="ORF">QVE165_LOCUS30999</name>
</gene>
<evidence type="ECO:0000259" key="6">
    <source>
        <dbReference type="PROSITE" id="PS50011"/>
    </source>
</evidence>
<organism evidence="7 10">
    <name type="scientific">Adineta steineri</name>
    <dbReference type="NCBI Taxonomy" id="433720"/>
    <lineage>
        <taxon>Eukaryota</taxon>
        <taxon>Metazoa</taxon>
        <taxon>Spiralia</taxon>
        <taxon>Gnathifera</taxon>
        <taxon>Rotifera</taxon>
        <taxon>Eurotatoria</taxon>
        <taxon>Bdelloidea</taxon>
        <taxon>Adinetida</taxon>
        <taxon>Adinetidae</taxon>
        <taxon>Adineta</taxon>
    </lineage>
</organism>
<sequence length="956" mass="106620">MVCHFDFTQKPLSFAFKAIHNLDILSGCENELLRLIEKLRNHYGVINVLGTQYDSIRNPRRKIVLCVAGGLKSGKSSFINYLVESDVCPVGICATTARLTKITYGEKLSVKLESIDGNVKEEYGIDNPEQLKEITKKLVALEGSAREDDLCKDIVTIQLNRKELEYIELWDIPGFDENEYLNSIIEDILKETNIIFILQSFGEGVHKTIVDLFRSCTDKHGYQPQVCFVVTKIDQVTTNPKENVEDALDNTFHQITEKFQLEIGNDWKSSPFFIPLCTSPKHNLTDFLDSYKQFTNKLPLFFRPAVRNIALNRLKYLTETIHELFDYDDIDRSIQRDEKLSNMLTIHLAELHAQIEKELKEPFTQIHLTVSRKFSTNTECDNDENIQRALLDEIENELSVKREQIQKGVSNCVNELYRKLGENPALTAVIVSLGKRTLYSNAYQAVIGQYRKEDHSLLRSAKLYHAASFLTNISEWAPNSANLKRLGIVLPATIAVTGLITGFWIFPAMYAAAAATTASTAAATVAATTATAANAAATAAAADAGSLLAIFWQLFGVTTAATTAATTATAAAATAATAAATAATAATTATATATTTAVAGSGITFGVGPILANGISLMRERGKFTGQAKASIESSVKTIIEGLKKDIFDHVHQTLSNGLNIMSDVMKRKIEKMNEQKNTDAARHIGRFLEKNNLSIVQLYLNLLDQTSRFEYPSCEINLGTVLGKSNFPVYAGKLGDTDGTRGENIAAKRLSLGSFKWQEVRYITELKHENILHYYGVRKSSDREDHYDILMQRLDSDLTRYIDYASEKGQINDKLIDNIFKQITTGLEYLHKNDLIHRDIKPENILVQLREERSPIFVIADFGFIHRVPISIKGTDGFLAPELRANSIDSTFTTARIDIFSLGATIQQTIDNSRVDTNGKYVTFWVGISARCQLDSPYERPTCQNILEEHEHLKI</sequence>
<keyword evidence="9" id="KW-1185">Reference proteome</keyword>
<evidence type="ECO:0000256" key="4">
    <source>
        <dbReference type="ARBA" id="ARBA00022777"/>
    </source>
</evidence>
<keyword evidence="2" id="KW-0808">Transferase</keyword>
<protein>
    <recommendedName>
        <fullName evidence="6">Protein kinase domain-containing protein</fullName>
    </recommendedName>
</protein>
<dbReference type="Pfam" id="PF00069">
    <property type="entry name" value="Pkinase"/>
    <property type="match status" value="1"/>
</dbReference>
<dbReference type="InterPro" id="IPR000719">
    <property type="entry name" value="Prot_kinase_dom"/>
</dbReference>
<dbReference type="InterPro" id="IPR008271">
    <property type="entry name" value="Ser/Thr_kinase_AS"/>
</dbReference>
<dbReference type="PANTHER" id="PTHR11584:SF369">
    <property type="entry name" value="MITOGEN-ACTIVATED PROTEIN KINASE KINASE KINASE 19-RELATED"/>
    <property type="match status" value="1"/>
</dbReference>
<dbReference type="CDD" id="cd00180">
    <property type="entry name" value="PKc"/>
    <property type="match status" value="1"/>
</dbReference>
<evidence type="ECO:0000313" key="7">
    <source>
        <dbReference type="EMBL" id="CAF1114344.1"/>
    </source>
</evidence>
<dbReference type="InterPro" id="IPR027417">
    <property type="entry name" value="P-loop_NTPase"/>
</dbReference>
<dbReference type="SUPFAM" id="SSF56112">
    <property type="entry name" value="Protein kinase-like (PK-like)"/>
    <property type="match status" value="1"/>
</dbReference>
<keyword evidence="3" id="KW-0547">Nucleotide-binding</keyword>
<evidence type="ECO:0000256" key="2">
    <source>
        <dbReference type="ARBA" id="ARBA00022679"/>
    </source>
</evidence>
<dbReference type="Gene3D" id="3.40.50.300">
    <property type="entry name" value="P-loop containing nucleotide triphosphate hydrolases"/>
    <property type="match status" value="1"/>
</dbReference>
<comment type="caution">
    <text evidence="7">The sequence shown here is derived from an EMBL/GenBank/DDBJ whole genome shotgun (WGS) entry which is preliminary data.</text>
</comment>
<name>A0A814Q4H5_9BILA</name>